<proteinExistence type="predicted"/>
<evidence type="ECO:0000256" key="1">
    <source>
        <dbReference type="SAM" id="MobiDB-lite"/>
    </source>
</evidence>
<dbReference type="Gene3D" id="3.40.50.300">
    <property type="entry name" value="P-loop containing nucleotide triphosphate hydrolases"/>
    <property type="match status" value="2"/>
</dbReference>
<evidence type="ECO:0008006" key="4">
    <source>
        <dbReference type="Google" id="ProtNLM"/>
    </source>
</evidence>
<accession>A0A7R8XEJ3</accession>
<sequence>MSLQGYIAPVYATPAYKARMGTQNLNYITEDKLEMLVNEPKEFVFKGAAGTGKTWLLQEKIRNIVMSWFYKGPILDKDEKILFVCRNRLLAEHLEETLPNLLLTSVMAALSKWIDRAKAEDEMRRVQLILRKNIIICWLHPIESRLGVRDWKKMIPVEAPAYQEEVKANDALELGNLASRMRYASWEIRMLYELLRHSVATLRPEKKKNWLLKMKVIGHLFHCFTPSPETLKFLSDSNRIMALVDANVYQLIYQESVGKSMLGIHYRLFECLSRVEELPIEVQDAVLREMEAILKAQKPPFHHVFVDECEDLCFDYDGDWFPPLRAFRANSEGYFWRAYDPLSLQRLPDTLKKEVEGARPLFTVFRNPKSVFQMWKGGNETLQRDINFVRSSSNDPGYKREDIRLGCDEQAQICSLDVPSLSMMMKPSEPNECFEYAYWLEGEIEHLIESVVLQRHQLQEWIETVAGEIFEKAVEQSVIQQWLSDAKKFVAETFPYWETETRVIPPLRDVTKSSLVSFLFHFGKEHGESMFIFYSRDIKQVLKTRFSGGMYERLENIQEADHDIVIVDRKRGLLFIKVCYTNERQQGETVNAMPQLLRQKCDNSRREFERLKALMKVVGLESSQVKKCFCFHFPIIAFPEVRKEEKLPHNVLVLYENECHSWVEFQSWWYKHIIRKNNEFNQKESKTMLLKADESNIEKPDTKVPDTKETNSNEPGTKELDTKELQTKDFHDKSPTKEVKATNIIDKESKTKDCMTKESNMKEPKLKQPKAKHSNAMQPKAKVSKAKHPKPKEPKEKEPKEEPKAKEAKATELNDNNVFEAVDHLTFITIFAAPLYATQELENDSTQVHFLTDREFEILVNEPTKCIIKGESEDNEMKLMREKIRNLITKWFSQRGITKQERILIVSPSETTLEEQVHVSKCVVERNLEFCALSFEITNAAPGLDQECSKAEEKHLKVALTSEESRIDETRGVGGGIESLLKGEHDILLLHRNFGVIFIQAKNLDTQHTGKKLRDAVKRNTKTAGEQLKKDLLSLEVAMQESDVFLCEEDLESLESIELWWNERILHHIQYSTIDSNTYLKLLAMYIAPLYATPAYSARLTTQKLNFLTEDKLDLLVNKPKEFIFKGAAGTGKTWLLQEKIRNIVMSWFHNGPLAEKEERIVFVCHNRLLASYLWKTLPDLLLTSAMAELKKWIKKTDEENEKKRVRHILQNNIIICCLNPKETNFGIRGLKEANANDAVIPQEDKAIENEEFEFGNFATRMRYACWEMVIFYEILKRTVALLPTEDGRRWPLKVAIIRRLFQAFTPETGTFKYLDDSIKTMAFKEASPHQPIREESVDKLIRGISRRLSECWTLLMELPLTTCNVVLAEVEKILKTQEPPFHHIFVDEAEDLCLAFHDHWWTSFRSLHKGGEGYFWRAYDPLSMAITPNSLEKEVKGAHSLFTVYRNPASVLGTWTAENLSPERDFELTFSGTRDTSYKREEVRSGHALRGPKVESFRVTSSNLAEKIQDILRDKFGNGIFPGEIAILFAEATDSRLYKERLRNEMRERLQYSSYVNCAVIEYAGDFKGREAPIVFLITNERGKRRDLFYMGASRSTSHFIQLVMRANEEENKAVEKNTLEVARKILPDGIRENFLRQMRLMNFI</sequence>
<feature type="compositionally biased region" description="Basic and acidic residues" evidence="1">
    <location>
        <begin position="691"/>
        <end position="766"/>
    </location>
</feature>
<keyword evidence="3" id="KW-1185">Reference proteome</keyword>
<name>A0A7R8XEJ3_9CRUS</name>
<dbReference type="InterPro" id="IPR027417">
    <property type="entry name" value="P-loop_NTPase"/>
</dbReference>
<dbReference type="SUPFAM" id="SSF52540">
    <property type="entry name" value="P-loop containing nucleoside triphosphate hydrolases"/>
    <property type="match status" value="2"/>
</dbReference>
<evidence type="ECO:0000313" key="2">
    <source>
        <dbReference type="EMBL" id="CAD7245748.1"/>
    </source>
</evidence>
<feature type="compositionally biased region" description="Basic and acidic residues" evidence="1">
    <location>
        <begin position="791"/>
        <end position="809"/>
    </location>
</feature>
<dbReference type="EMBL" id="LR900460">
    <property type="protein sequence ID" value="CAD7245748.1"/>
    <property type="molecule type" value="Genomic_DNA"/>
</dbReference>
<protein>
    <recommendedName>
        <fullName evidence="4">DNA helicase</fullName>
    </recommendedName>
</protein>
<feature type="region of interest" description="Disordered" evidence="1">
    <location>
        <begin position="691"/>
        <end position="809"/>
    </location>
</feature>
<evidence type="ECO:0000313" key="3">
    <source>
        <dbReference type="Proteomes" id="UP000677054"/>
    </source>
</evidence>
<dbReference type="Proteomes" id="UP000677054">
    <property type="component" value="Unassembled WGS sequence"/>
</dbReference>
<dbReference type="OrthoDB" id="8177873at2759"/>
<reference evidence="2" key="1">
    <citation type="submission" date="2020-11" db="EMBL/GenBank/DDBJ databases">
        <authorList>
            <person name="Tran Van P."/>
        </authorList>
    </citation>
    <scope>NUCLEOTIDE SEQUENCE</scope>
</reference>
<organism evidence="2">
    <name type="scientific">Darwinula stevensoni</name>
    <dbReference type="NCBI Taxonomy" id="69355"/>
    <lineage>
        <taxon>Eukaryota</taxon>
        <taxon>Metazoa</taxon>
        <taxon>Ecdysozoa</taxon>
        <taxon>Arthropoda</taxon>
        <taxon>Crustacea</taxon>
        <taxon>Oligostraca</taxon>
        <taxon>Ostracoda</taxon>
        <taxon>Podocopa</taxon>
        <taxon>Podocopida</taxon>
        <taxon>Darwinulocopina</taxon>
        <taxon>Darwinuloidea</taxon>
        <taxon>Darwinulidae</taxon>
        <taxon>Darwinula</taxon>
    </lineage>
</organism>
<dbReference type="EMBL" id="CAJPEV010000943">
    <property type="protein sequence ID" value="CAG0889659.1"/>
    <property type="molecule type" value="Genomic_DNA"/>
</dbReference>
<gene>
    <name evidence="2" type="ORF">DSTB1V02_LOCUS5615</name>
</gene>